<dbReference type="InterPro" id="IPR057153">
    <property type="entry name" value="DUF7831"/>
</dbReference>
<proteinExistence type="predicted"/>
<organism evidence="2">
    <name type="scientific">viral metagenome</name>
    <dbReference type="NCBI Taxonomy" id="1070528"/>
    <lineage>
        <taxon>unclassified sequences</taxon>
        <taxon>metagenomes</taxon>
        <taxon>organismal metagenomes</taxon>
    </lineage>
</organism>
<name>A0A6C0E828_9ZZZZ</name>
<evidence type="ECO:0000313" key="2">
    <source>
        <dbReference type="EMBL" id="QHT24892.1"/>
    </source>
</evidence>
<feature type="domain" description="DUF7831" evidence="1">
    <location>
        <begin position="5"/>
        <end position="121"/>
    </location>
</feature>
<protein>
    <recommendedName>
        <fullName evidence="1">DUF7831 domain-containing protein</fullName>
    </recommendedName>
</protein>
<dbReference type="AlphaFoldDB" id="A0A6C0E828"/>
<evidence type="ECO:0000259" key="1">
    <source>
        <dbReference type="Pfam" id="PF25176"/>
    </source>
</evidence>
<sequence>MVKVYFVKKWTVNSVTNDSEGLYIFGDNNIKKGCGGQAIIRYLPNAIGIPTKKYPNNESKSYYTDDDYDNNCNKINIAIDIIKTRLDSKIYNKLVLPEDGLGTGLARLPIKAPRTYNYLIDKICSLVGEMDKESLKKIEELKGYQQIKLNN</sequence>
<dbReference type="EMBL" id="MN739750">
    <property type="protein sequence ID" value="QHT24892.1"/>
    <property type="molecule type" value="Genomic_DNA"/>
</dbReference>
<reference evidence="2" key="1">
    <citation type="journal article" date="2020" name="Nature">
        <title>Giant virus diversity and host interactions through global metagenomics.</title>
        <authorList>
            <person name="Schulz F."/>
            <person name="Roux S."/>
            <person name="Paez-Espino D."/>
            <person name="Jungbluth S."/>
            <person name="Walsh D.A."/>
            <person name="Denef V.J."/>
            <person name="McMahon K.D."/>
            <person name="Konstantinidis K.T."/>
            <person name="Eloe-Fadrosh E.A."/>
            <person name="Kyrpides N.C."/>
            <person name="Woyke T."/>
        </authorList>
    </citation>
    <scope>NUCLEOTIDE SEQUENCE</scope>
    <source>
        <strain evidence="2">GVMAG-M-3300023179-150</strain>
    </source>
</reference>
<accession>A0A6C0E828</accession>
<dbReference type="Pfam" id="PF25176">
    <property type="entry name" value="DUF7831"/>
    <property type="match status" value="1"/>
</dbReference>